<feature type="domain" description="Myb-like" evidence="2">
    <location>
        <begin position="125"/>
        <end position="176"/>
    </location>
</feature>
<sequence>MLSPMSFATSDPGLGELWQPRGDTSFEDLAARQEPEASQHLIVASDVQGSPTLESGSRTHRGTRKRRKEGHRRKAGSWSADEDQRLREFMSKKDKPGKNVWAAASKAVRTRKPDQCSKRWKDALDPQLVHTPWTESEDAKLQEAYSDYGSLWTEIKANCFPTRSGLELKNRWDHISRLMKRKEGSSHRSARPRARINTLDDATPTGPQGKPLLDPRMASQRRMSEPVGGAEHSRASVSISPTIAPAETVLAPSVLEIRANDEDEDADEDGPLQPLGWP</sequence>
<feature type="region of interest" description="Disordered" evidence="1">
    <location>
        <begin position="1"/>
        <end position="119"/>
    </location>
</feature>
<dbReference type="InterPro" id="IPR017930">
    <property type="entry name" value="Myb_dom"/>
</dbReference>
<accession>A0A316YM72</accession>
<dbReference type="Gene3D" id="1.10.10.60">
    <property type="entry name" value="Homeodomain-like"/>
    <property type="match status" value="2"/>
</dbReference>
<feature type="domain" description="Myb-like" evidence="2">
    <location>
        <begin position="70"/>
        <end position="124"/>
    </location>
</feature>
<dbReference type="InterPro" id="IPR050560">
    <property type="entry name" value="MYB_TF"/>
</dbReference>
<feature type="domain" description="HTH myb-type" evidence="3">
    <location>
        <begin position="70"/>
        <end position="128"/>
    </location>
</feature>
<keyword evidence="5" id="KW-1185">Reference proteome</keyword>
<dbReference type="SUPFAM" id="SSF46689">
    <property type="entry name" value="Homeodomain-like"/>
    <property type="match status" value="2"/>
</dbReference>
<feature type="region of interest" description="Disordered" evidence="1">
    <location>
        <begin position="180"/>
        <end position="278"/>
    </location>
</feature>
<evidence type="ECO:0000256" key="1">
    <source>
        <dbReference type="SAM" id="MobiDB-lite"/>
    </source>
</evidence>
<evidence type="ECO:0000259" key="3">
    <source>
        <dbReference type="PROSITE" id="PS51294"/>
    </source>
</evidence>
<name>A0A316YM72_9BASI</name>
<dbReference type="InterPro" id="IPR009057">
    <property type="entry name" value="Homeodomain-like_sf"/>
</dbReference>
<dbReference type="OrthoDB" id="2143914at2759"/>
<dbReference type="GeneID" id="37047739"/>
<dbReference type="AlphaFoldDB" id="A0A316YM72"/>
<dbReference type="SMART" id="SM00717">
    <property type="entry name" value="SANT"/>
    <property type="match status" value="2"/>
</dbReference>
<dbReference type="STRING" id="215250.A0A316YM72"/>
<dbReference type="InParanoid" id="A0A316YM72"/>
<dbReference type="GO" id="GO:0000981">
    <property type="term" value="F:DNA-binding transcription factor activity, RNA polymerase II-specific"/>
    <property type="evidence" value="ECO:0007669"/>
    <property type="project" value="TreeGrafter"/>
</dbReference>
<feature type="compositionally biased region" description="Basic and acidic residues" evidence="1">
    <location>
        <begin position="82"/>
        <end position="97"/>
    </location>
</feature>
<dbReference type="InterPro" id="IPR001005">
    <property type="entry name" value="SANT/Myb"/>
</dbReference>
<feature type="compositionally biased region" description="Basic residues" evidence="1">
    <location>
        <begin position="58"/>
        <end position="75"/>
    </location>
</feature>
<dbReference type="Proteomes" id="UP000245768">
    <property type="component" value="Unassembled WGS sequence"/>
</dbReference>
<dbReference type="Pfam" id="PF13921">
    <property type="entry name" value="Myb_DNA-bind_6"/>
    <property type="match status" value="1"/>
</dbReference>
<feature type="compositionally biased region" description="Polar residues" evidence="1">
    <location>
        <begin position="47"/>
        <end position="56"/>
    </location>
</feature>
<dbReference type="GO" id="GO:0000978">
    <property type="term" value="F:RNA polymerase II cis-regulatory region sequence-specific DNA binding"/>
    <property type="evidence" value="ECO:0007669"/>
    <property type="project" value="TreeGrafter"/>
</dbReference>
<evidence type="ECO:0000313" key="5">
    <source>
        <dbReference type="Proteomes" id="UP000245768"/>
    </source>
</evidence>
<feature type="compositionally biased region" description="Acidic residues" evidence="1">
    <location>
        <begin position="261"/>
        <end position="270"/>
    </location>
</feature>
<dbReference type="PANTHER" id="PTHR45614">
    <property type="entry name" value="MYB PROTEIN-RELATED"/>
    <property type="match status" value="1"/>
</dbReference>
<dbReference type="PROSITE" id="PS50090">
    <property type="entry name" value="MYB_LIKE"/>
    <property type="match status" value="2"/>
</dbReference>
<reference evidence="4 5" key="1">
    <citation type="journal article" date="2018" name="Mol. Biol. Evol.">
        <title>Broad Genomic Sampling Reveals a Smut Pathogenic Ancestry of the Fungal Clade Ustilaginomycotina.</title>
        <authorList>
            <person name="Kijpornyongpan T."/>
            <person name="Mondo S.J."/>
            <person name="Barry K."/>
            <person name="Sandor L."/>
            <person name="Lee J."/>
            <person name="Lipzen A."/>
            <person name="Pangilinan J."/>
            <person name="LaButti K."/>
            <person name="Hainaut M."/>
            <person name="Henrissat B."/>
            <person name="Grigoriev I.V."/>
            <person name="Spatafora J.W."/>
            <person name="Aime M.C."/>
        </authorList>
    </citation>
    <scope>NUCLEOTIDE SEQUENCE [LARGE SCALE GENOMIC DNA]</scope>
    <source>
        <strain evidence="4 5">MCA 4198</strain>
    </source>
</reference>
<gene>
    <name evidence="4" type="ORF">FA10DRAFT_96745</name>
</gene>
<dbReference type="EMBL" id="KZ819636">
    <property type="protein sequence ID" value="PWN89758.1"/>
    <property type="molecule type" value="Genomic_DNA"/>
</dbReference>
<evidence type="ECO:0000259" key="2">
    <source>
        <dbReference type="PROSITE" id="PS50090"/>
    </source>
</evidence>
<dbReference type="PANTHER" id="PTHR45614:SF51">
    <property type="entry name" value="MYB-LIKE DNA-BINDING PROTEIN BAS1"/>
    <property type="match status" value="1"/>
</dbReference>
<evidence type="ECO:0000313" key="4">
    <source>
        <dbReference type="EMBL" id="PWN89758.1"/>
    </source>
</evidence>
<protein>
    <recommendedName>
        <fullName evidence="6">Homeodomain-like protein</fullName>
    </recommendedName>
</protein>
<dbReference type="PROSITE" id="PS51294">
    <property type="entry name" value="HTH_MYB"/>
    <property type="match status" value="1"/>
</dbReference>
<evidence type="ECO:0008006" key="6">
    <source>
        <dbReference type="Google" id="ProtNLM"/>
    </source>
</evidence>
<dbReference type="CDD" id="cd00167">
    <property type="entry name" value="SANT"/>
    <property type="match status" value="2"/>
</dbReference>
<dbReference type="RefSeq" id="XP_025376956.1">
    <property type="nucleotide sequence ID" value="XM_025525823.1"/>
</dbReference>
<proteinExistence type="predicted"/>
<organism evidence="4 5">
    <name type="scientific">Acaromyces ingoldii</name>
    <dbReference type="NCBI Taxonomy" id="215250"/>
    <lineage>
        <taxon>Eukaryota</taxon>
        <taxon>Fungi</taxon>
        <taxon>Dikarya</taxon>
        <taxon>Basidiomycota</taxon>
        <taxon>Ustilaginomycotina</taxon>
        <taxon>Exobasidiomycetes</taxon>
        <taxon>Exobasidiales</taxon>
        <taxon>Cryptobasidiaceae</taxon>
        <taxon>Acaromyces</taxon>
    </lineage>
</organism>
<dbReference type="GO" id="GO:0005634">
    <property type="term" value="C:nucleus"/>
    <property type="evidence" value="ECO:0007669"/>
    <property type="project" value="TreeGrafter"/>
</dbReference>